<dbReference type="EMBL" id="QXGB01002196">
    <property type="protein sequence ID" value="KAE9180431.1"/>
    <property type="molecule type" value="Genomic_DNA"/>
</dbReference>
<evidence type="ECO:0000313" key="11">
    <source>
        <dbReference type="EMBL" id="KAE9277573.1"/>
    </source>
</evidence>
<evidence type="ECO:0008006" key="23">
    <source>
        <dbReference type="Google" id="ProtNLM"/>
    </source>
</evidence>
<evidence type="ECO:0000313" key="5">
    <source>
        <dbReference type="EMBL" id="KAE9071124.1"/>
    </source>
</evidence>
<dbReference type="Proteomes" id="UP000488956">
    <property type="component" value="Unassembled WGS sequence"/>
</dbReference>
<dbReference type="Proteomes" id="UP000441208">
    <property type="component" value="Unassembled WGS sequence"/>
</dbReference>
<evidence type="ECO:0000313" key="15">
    <source>
        <dbReference type="Proteomes" id="UP000437068"/>
    </source>
</evidence>
<keyword evidence="2" id="KW-0732">Signal</keyword>
<comment type="caution">
    <text evidence="9">The sequence shown here is derived from an EMBL/GenBank/DDBJ whole genome shotgun (WGS) entry which is preliminary data.</text>
</comment>
<evidence type="ECO:0000313" key="8">
    <source>
        <dbReference type="EMBL" id="KAE9179316.1"/>
    </source>
</evidence>
<gene>
    <name evidence="11" type="ORF">PF001_g25587</name>
    <name evidence="10" type="ORF">PF002_g24322</name>
    <name evidence="8" type="ORF">PF004_g25202</name>
    <name evidence="9" type="ORF">PF005_g23273</name>
    <name evidence="7" type="ORF">PF006_g22418</name>
    <name evidence="6" type="ORF">PF007_g23427</name>
    <name evidence="12" type="ORF">PF008_g26209</name>
    <name evidence="3" type="ORF">PF009_g23702</name>
    <name evidence="5" type="ORF">PF010_g25997</name>
    <name evidence="4" type="ORF">PF011_g17357</name>
</gene>
<dbReference type="Proteomes" id="UP000433483">
    <property type="component" value="Unassembled WGS sequence"/>
</dbReference>
<dbReference type="EMBL" id="QXGA01002176">
    <property type="protein sequence ID" value="KAE9102479.1"/>
    <property type="molecule type" value="Genomic_DNA"/>
</dbReference>
<keyword evidence="14" id="KW-1185">Reference proteome</keyword>
<evidence type="ECO:0000313" key="19">
    <source>
        <dbReference type="Proteomes" id="UP000460718"/>
    </source>
</evidence>
<evidence type="ECO:0000313" key="4">
    <source>
        <dbReference type="EMBL" id="KAE8992911.1"/>
    </source>
</evidence>
<evidence type="ECO:0000313" key="20">
    <source>
        <dbReference type="Proteomes" id="UP000476176"/>
    </source>
</evidence>
<feature type="chain" id="PRO_5036380767" description="RxLR effector protein" evidence="2">
    <location>
        <begin position="33"/>
        <end position="56"/>
    </location>
</feature>
<evidence type="ECO:0000313" key="21">
    <source>
        <dbReference type="Proteomes" id="UP000486351"/>
    </source>
</evidence>
<evidence type="ECO:0000313" key="9">
    <source>
        <dbReference type="EMBL" id="KAE9180431.1"/>
    </source>
</evidence>
<proteinExistence type="predicted"/>
<dbReference type="EMBL" id="QXFY01003140">
    <property type="protein sequence ID" value="KAE9288184.1"/>
    <property type="molecule type" value="Genomic_DNA"/>
</dbReference>
<dbReference type="Proteomes" id="UP000437068">
    <property type="component" value="Unassembled WGS sequence"/>
</dbReference>
<evidence type="ECO:0000313" key="22">
    <source>
        <dbReference type="Proteomes" id="UP000488956"/>
    </source>
</evidence>
<evidence type="ECO:0000313" key="17">
    <source>
        <dbReference type="Proteomes" id="UP000440732"/>
    </source>
</evidence>
<feature type="region of interest" description="Disordered" evidence="1">
    <location>
        <begin position="32"/>
        <end position="56"/>
    </location>
</feature>
<evidence type="ECO:0000313" key="16">
    <source>
        <dbReference type="Proteomes" id="UP000440367"/>
    </source>
</evidence>
<dbReference type="EMBL" id="QXGF01002119">
    <property type="protein sequence ID" value="KAE8926101.1"/>
    <property type="molecule type" value="Genomic_DNA"/>
</dbReference>
<evidence type="ECO:0000313" key="10">
    <source>
        <dbReference type="EMBL" id="KAE9192020.1"/>
    </source>
</evidence>
<dbReference type="Proteomes" id="UP000476176">
    <property type="component" value="Unassembled WGS sequence"/>
</dbReference>
<dbReference type="EMBL" id="QXFX01003114">
    <property type="protein sequence ID" value="KAE9071124.1"/>
    <property type="molecule type" value="Genomic_DNA"/>
</dbReference>
<feature type="compositionally biased region" description="Basic residues" evidence="1">
    <location>
        <begin position="47"/>
        <end position="56"/>
    </location>
</feature>
<reference evidence="13 14" key="1">
    <citation type="submission" date="2018-08" db="EMBL/GenBank/DDBJ databases">
        <title>Genomic investigation of the strawberry pathogen Phytophthora fragariae indicates pathogenicity is determined by transcriptional variation in three key races.</title>
        <authorList>
            <person name="Adams T.M."/>
            <person name="Armitage A.D."/>
            <person name="Sobczyk M.K."/>
            <person name="Bates H.J."/>
            <person name="Dunwell J.M."/>
            <person name="Nellist C.F."/>
            <person name="Harrison R.J."/>
        </authorList>
    </citation>
    <scope>NUCLEOTIDE SEQUENCE [LARGE SCALE GENOMIC DNA]</scope>
    <source>
        <strain evidence="11 15">A4</strain>
        <strain evidence="10 16">BC-1</strain>
        <strain evidence="8 20">BC-23</strain>
        <strain evidence="9 14">NOV-27</strain>
        <strain evidence="7 17">NOV-5</strain>
        <strain evidence="6 18">NOV-71</strain>
        <strain evidence="12 21">NOV-77</strain>
        <strain evidence="3 13">NOV-9</strain>
        <strain evidence="5 22">ONT-3</strain>
        <strain evidence="4 19">SCRP245</strain>
    </source>
</reference>
<evidence type="ECO:0000313" key="6">
    <source>
        <dbReference type="EMBL" id="KAE9079483.1"/>
    </source>
</evidence>
<dbReference type="EMBL" id="QXFZ01002212">
    <property type="protein sequence ID" value="KAE9079483.1"/>
    <property type="molecule type" value="Genomic_DNA"/>
</dbReference>
<dbReference type="EMBL" id="QXGD01002204">
    <property type="protein sequence ID" value="KAE9192020.1"/>
    <property type="molecule type" value="Genomic_DNA"/>
</dbReference>
<dbReference type="Proteomes" id="UP000440367">
    <property type="component" value="Unassembled WGS sequence"/>
</dbReference>
<name>A0A6A3WDG1_9STRA</name>
<evidence type="ECO:0000313" key="18">
    <source>
        <dbReference type="Proteomes" id="UP000441208"/>
    </source>
</evidence>
<feature type="signal peptide" evidence="2">
    <location>
        <begin position="1"/>
        <end position="32"/>
    </location>
</feature>
<evidence type="ECO:0000313" key="3">
    <source>
        <dbReference type="EMBL" id="KAE8926101.1"/>
    </source>
</evidence>
<sequence length="56" mass="5918">MAQQKATGTPSLGARLALAASVLLTIHGSCQPRRSWRGETRPATGSSRRKLRNGGT</sequence>
<dbReference type="Proteomes" id="UP000429523">
    <property type="component" value="Unassembled WGS sequence"/>
</dbReference>
<dbReference type="EMBL" id="QXGE01003027">
    <property type="protein sequence ID" value="KAE9277573.1"/>
    <property type="molecule type" value="Genomic_DNA"/>
</dbReference>
<dbReference type="EMBL" id="QXFW01001306">
    <property type="protein sequence ID" value="KAE8992911.1"/>
    <property type="molecule type" value="Genomic_DNA"/>
</dbReference>
<evidence type="ECO:0000256" key="2">
    <source>
        <dbReference type="SAM" id="SignalP"/>
    </source>
</evidence>
<dbReference type="Proteomes" id="UP000460718">
    <property type="component" value="Unassembled WGS sequence"/>
</dbReference>
<protein>
    <recommendedName>
        <fullName evidence="23">RxLR effector protein</fullName>
    </recommendedName>
</protein>
<evidence type="ECO:0000313" key="14">
    <source>
        <dbReference type="Proteomes" id="UP000433483"/>
    </source>
</evidence>
<evidence type="ECO:0000313" key="12">
    <source>
        <dbReference type="EMBL" id="KAE9288184.1"/>
    </source>
</evidence>
<accession>A0A6A3WDG1</accession>
<dbReference type="Proteomes" id="UP000440732">
    <property type="component" value="Unassembled WGS sequence"/>
</dbReference>
<dbReference type="Proteomes" id="UP000486351">
    <property type="component" value="Unassembled WGS sequence"/>
</dbReference>
<evidence type="ECO:0000313" key="13">
    <source>
        <dbReference type="Proteomes" id="UP000429523"/>
    </source>
</evidence>
<dbReference type="EMBL" id="QXGC01003027">
    <property type="protein sequence ID" value="KAE9179316.1"/>
    <property type="molecule type" value="Genomic_DNA"/>
</dbReference>
<evidence type="ECO:0000256" key="1">
    <source>
        <dbReference type="SAM" id="MobiDB-lite"/>
    </source>
</evidence>
<dbReference type="AlphaFoldDB" id="A0A6A3WDG1"/>
<organism evidence="9 14">
    <name type="scientific">Phytophthora fragariae</name>
    <dbReference type="NCBI Taxonomy" id="53985"/>
    <lineage>
        <taxon>Eukaryota</taxon>
        <taxon>Sar</taxon>
        <taxon>Stramenopiles</taxon>
        <taxon>Oomycota</taxon>
        <taxon>Peronosporomycetes</taxon>
        <taxon>Peronosporales</taxon>
        <taxon>Peronosporaceae</taxon>
        <taxon>Phytophthora</taxon>
    </lineage>
</organism>
<evidence type="ECO:0000313" key="7">
    <source>
        <dbReference type="EMBL" id="KAE9102479.1"/>
    </source>
</evidence>